<evidence type="ECO:0000256" key="1">
    <source>
        <dbReference type="SAM" id="SignalP"/>
    </source>
</evidence>
<evidence type="ECO:0000313" key="2">
    <source>
        <dbReference type="EMBL" id="KAF7787314.1"/>
    </source>
</evidence>
<organism evidence="2 3">
    <name type="scientific">Pseudoalteromonas rubra</name>
    <dbReference type="NCBI Taxonomy" id="43658"/>
    <lineage>
        <taxon>Bacteria</taxon>
        <taxon>Pseudomonadati</taxon>
        <taxon>Pseudomonadota</taxon>
        <taxon>Gammaproteobacteria</taxon>
        <taxon>Alteromonadales</taxon>
        <taxon>Pseudoalteromonadaceae</taxon>
        <taxon>Pseudoalteromonas</taxon>
    </lineage>
</organism>
<dbReference type="Proteomes" id="UP000016480">
    <property type="component" value="Unassembled WGS sequence"/>
</dbReference>
<dbReference type="AlphaFoldDB" id="A0A8T0C966"/>
<feature type="chain" id="PRO_5035839231" description="Cell surface protein" evidence="1">
    <location>
        <begin position="29"/>
        <end position="1015"/>
    </location>
</feature>
<comment type="caution">
    <text evidence="2">The sequence shown here is derived from an EMBL/GenBank/DDBJ whole genome shotgun (WGS) entry which is preliminary data.</text>
</comment>
<keyword evidence="1" id="KW-0732">Signal</keyword>
<evidence type="ECO:0000313" key="3">
    <source>
        <dbReference type="Proteomes" id="UP000016480"/>
    </source>
</evidence>
<dbReference type="EMBL" id="AHCD03000032">
    <property type="protein sequence ID" value="KAF7787314.1"/>
    <property type="molecule type" value="Genomic_DNA"/>
</dbReference>
<proteinExistence type="predicted"/>
<dbReference type="PROSITE" id="PS51257">
    <property type="entry name" value="PROKAR_LIPOPROTEIN"/>
    <property type="match status" value="1"/>
</dbReference>
<gene>
    <name evidence="2" type="ORF">PRUB_a4513</name>
</gene>
<sequence length="1015" mass="106088">MAKRITKILTPVAASIALSLGLSGCSLFDDDDNNVPVNPTDPLVEGSVDANFSVSISGKAVKGTLSGAMISVKTVDAQGNEVDLAYRTQAGEESATEKAETEDAAKAKANATLISGNPTDLKTTTSGFYEIFVDENFSGPVYITVTTTKDGDALVKCDAFAGCGVGTAVKVDDGSVFNENGKVDFGEWYKDDIELSVVKLITPASSDSATTAKRGPSFADGDDGFYRANLSVFTSTAARILLGGDGGIDAASIGEASTKVIEQLVGDVSLVAALANDLSLGGAIDFTSVDGSEKLDAGALVLIQVASSLQSLAGKEGRSLGEVLTELSTDVETDNLDNSQTFTRLKDEAQKAGNVLSAIVSGDQEAIRAALIEAGVSEEDIDDVAADIESAVDTAVNNGATSEDDLKDDIDTVIDQLDDIGNGDASTDKQSEAIIASVVASQSALEGSDTTLAGFATSLESVKALGTDLSTKEKAVEYGAAAVVLSTQFAAEVDLEADGDNLGKLLAREFATAEQLVSAATQLVTGNAKYQPTLDQATALLTQVTALIAQKDQLNTDIAAELTAANDKIAEFGATLDAAKKASDDSLALANTDNQAADEKKVAFETQLLAAQAAVKAITDQNSAEVAMSELDKAQTALQESLTAFQSAQTSANTALTLANAYKTEAQNQNEPTDSADQAIAEANTLIDGAAAAIFSLNVSGDQLTVYVNTAVGKQGSDKLVTISLVTKEGADATFNAGEIIYDVVRDIWDSGLNSGDHSGTAPNFPDWTYSYNTDTYALSLENTKGNEKLSANGQVNSGAQSKILFTWSGYMTADSGQTVAITSPDLAECERWAIDAIDMPNASCSVLYVEGSIQTVEDARDFDISRGKTFNLVEFVDGPYGFNGHFYSELTAVDQQGNPSPLFVDDTTELASIELKGDTEGTAFTAHFDIRNEDNNDDLGMAKVSIDNFNGYVFDVSLIDGEGPLLGDVSINNDTNQPVKVGDVEEVTNGFRIDYINGESIEYTDIDFLGQSNN</sequence>
<evidence type="ECO:0008006" key="4">
    <source>
        <dbReference type="Google" id="ProtNLM"/>
    </source>
</evidence>
<dbReference type="GeneID" id="61357400"/>
<name>A0A8T0C966_9GAMM</name>
<dbReference type="RefSeq" id="WP_010385439.1">
    <property type="nucleotide sequence ID" value="NZ_AHCD03000032.1"/>
</dbReference>
<accession>A0A8T0C966</accession>
<feature type="signal peptide" evidence="1">
    <location>
        <begin position="1"/>
        <end position="28"/>
    </location>
</feature>
<protein>
    <recommendedName>
        <fullName evidence="4">Cell surface protein</fullName>
    </recommendedName>
</protein>
<reference evidence="2 3" key="1">
    <citation type="journal article" date="2012" name="J. Bacteriol.">
        <title>Genome sequence of the cycloprodigiosin-producing bacterial strain Pseudoalteromonas rubra ATCC 29570(T).</title>
        <authorList>
            <person name="Xie B.B."/>
            <person name="Shu Y.L."/>
            <person name="Qin Q.L."/>
            <person name="Rong J.C."/>
            <person name="Zhang X.Y."/>
            <person name="Chen X.L."/>
            <person name="Zhou B.C."/>
            <person name="Zhang Y.Z."/>
        </authorList>
    </citation>
    <scope>NUCLEOTIDE SEQUENCE [LARGE SCALE GENOMIC DNA]</scope>
    <source>
        <strain evidence="2 3">DSM 6842</strain>
    </source>
</reference>